<dbReference type="EMBL" id="BARU01008714">
    <property type="protein sequence ID" value="GAH44414.1"/>
    <property type="molecule type" value="Genomic_DNA"/>
</dbReference>
<accession>X1GS19</accession>
<proteinExistence type="predicted"/>
<evidence type="ECO:0000313" key="1">
    <source>
        <dbReference type="EMBL" id="GAH44414.1"/>
    </source>
</evidence>
<feature type="non-terminal residue" evidence="1">
    <location>
        <position position="284"/>
    </location>
</feature>
<gene>
    <name evidence="1" type="ORF">S03H2_16965</name>
</gene>
<organism evidence="1">
    <name type="scientific">marine sediment metagenome</name>
    <dbReference type="NCBI Taxonomy" id="412755"/>
    <lineage>
        <taxon>unclassified sequences</taxon>
        <taxon>metagenomes</taxon>
        <taxon>ecological metagenomes</taxon>
    </lineage>
</organism>
<dbReference type="AlphaFoldDB" id="X1GS19"/>
<comment type="caution">
    <text evidence="1">The sequence shown here is derived from an EMBL/GenBank/DDBJ whole genome shotgun (WGS) entry which is preliminary data.</text>
</comment>
<sequence>MPTDIFPVTANADDGYRYSTTTFAITATICGNNGSAGNNYSTFLRFTNITIPQGAVISNAKLLFVCLSGPTGTGCNTRITGEHADNPAAVTSQVDWDNRVKTTKFVDWDGIPTWIVGQPYESPNIANVIQDIIEEDWWDSGDAIQIFWEEHGAVVASGNYRYPADYSHASYTEPRLEVTWLDSGSVELPAKFAVRHMTPVDLLSKFEIPTTFTLSGRTRDRDGNRLGNCEVALFRTIEGNPPTYLFIESDMSDANAFYSFTGLIRTKYFVRGRKEGSPNVFDTT</sequence>
<name>X1GS19_9ZZZZ</name>
<protein>
    <submittedName>
        <fullName evidence="1">Uncharacterized protein</fullName>
    </submittedName>
</protein>
<reference evidence="1" key="1">
    <citation type="journal article" date="2014" name="Front. Microbiol.">
        <title>High frequency of phylogenetically diverse reductive dehalogenase-homologous genes in deep subseafloor sedimentary metagenomes.</title>
        <authorList>
            <person name="Kawai M."/>
            <person name="Futagami T."/>
            <person name="Toyoda A."/>
            <person name="Takaki Y."/>
            <person name="Nishi S."/>
            <person name="Hori S."/>
            <person name="Arai W."/>
            <person name="Tsubouchi T."/>
            <person name="Morono Y."/>
            <person name="Uchiyama I."/>
            <person name="Ito T."/>
            <person name="Fujiyama A."/>
            <person name="Inagaki F."/>
            <person name="Takami H."/>
        </authorList>
    </citation>
    <scope>NUCLEOTIDE SEQUENCE</scope>
    <source>
        <strain evidence="1">Expedition CK06-06</strain>
    </source>
</reference>